<evidence type="ECO:0000313" key="5">
    <source>
        <dbReference type="EMBL" id="STY66351.1"/>
    </source>
</evidence>
<comment type="subcellular location">
    <subcellularLocation>
        <location evidence="4">Cytoplasm</location>
    </subcellularLocation>
</comment>
<keyword evidence="3 4" id="KW-0520">NAD</keyword>
<feature type="binding site" evidence="4">
    <location>
        <begin position="226"/>
        <end position="227"/>
    </location>
    <ligand>
        <name>NAD(+)</name>
        <dbReference type="ChEBI" id="CHEBI:57540"/>
    </ligand>
</feature>
<dbReference type="Gene3D" id="3.30.1370.60">
    <property type="entry name" value="Hypothetical oxidoreductase yiak, domain 2"/>
    <property type="match status" value="1"/>
</dbReference>
<dbReference type="Pfam" id="PF02615">
    <property type="entry name" value="Ldh_2"/>
    <property type="match status" value="1"/>
</dbReference>
<dbReference type="PANTHER" id="PTHR11091">
    <property type="entry name" value="OXIDOREDUCTASE-RELATED"/>
    <property type="match status" value="1"/>
</dbReference>
<keyword evidence="1 4" id="KW-0963">Cytoplasm</keyword>
<reference evidence="5 6" key="1">
    <citation type="submission" date="2018-06" db="EMBL/GenBank/DDBJ databases">
        <authorList>
            <consortium name="Pathogen Informatics"/>
            <person name="Doyle S."/>
        </authorList>
    </citation>
    <scope>NUCLEOTIDE SEQUENCE [LARGE SCALE GENOMIC DNA]</scope>
    <source>
        <strain evidence="5 6">NCTC9380</strain>
    </source>
</reference>
<dbReference type="GO" id="GO:0005737">
    <property type="term" value="C:cytoplasm"/>
    <property type="evidence" value="ECO:0007669"/>
    <property type="project" value="UniProtKB-SubCell"/>
</dbReference>
<dbReference type="InterPro" id="IPR003767">
    <property type="entry name" value="Malate/L-lactate_DH-like"/>
</dbReference>
<dbReference type="AlphaFoldDB" id="A0A378ND16"/>
<dbReference type="GO" id="GO:0070403">
    <property type="term" value="F:NAD+ binding"/>
    <property type="evidence" value="ECO:0007669"/>
    <property type="project" value="InterPro"/>
</dbReference>
<gene>
    <name evidence="4 5" type="primary">dlgD</name>
    <name evidence="5" type="ORF">NCTC9380_01645</name>
</gene>
<dbReference type="SUPFAM" id="SSF89733">
    <property type="entry name" value="L-sulfolactate dehydrogenase-like"/>
    <property type="match status" value="1"/>
</dbReference>
<comment type="subunit">
    <text evidence="4">Homodimer.</text>
</comment>
<evidence type="ECO:0000256" key="4">
    <source>
        <dbReference type="HAMAP-Rule" id="MF_00820"/>
    </source>
</evidence>
<dbReference type="GO" id="GO:0047559">
    <property type="term" value="F:3-dehydro-L-gulonate 2-dehydrogenase activity"/>
    <property type="evidence" value="ECO:0007669"/>
    <property type="project" value="UniProtKB-UniRule"/>
</dbReference>
<dbReference type="InterPro" id="IPR036111">
    <property type="entry name" value="Mal/L-sulfo/L-lacto_DH-like_sf"/>
</dbReference>
<accession>A0A378ND16</accession>
<sequence>MTIRVSYEELKAQFKRVLLARNVREEIAEECATVFADTTQAGAYSHGVNRFPRFIQQLENGDIVPEAVPTKVLSLGAIEQWDAHQAIGNLTAKKMMDRAMELASENGIGVVALRNANHWMRGGSYGWQAAEKGYIGICWTNALAVMPPWGAKECRIGTNPLIIAVPTNPITMVDMSCSMYSYGMLEVHRLAGRQTFVDAGFDDDGNPTRDPATVEKNRRLMPMGFWKGSGLSIVLDMIATLLSNGESTAAVTEDKDDEYCVSQVYIAIEVDRLIDGKTKDEKLNRIMEYVKTAERADPDVAVRLPGHEFTQILADNKANGIPVDDTVWAKLQAL</sequence>
<dbReference type="InterPro" id="IPR043144">
    <property type="entry name" value="Mal/L-sulf/L-lact_DH-like_ah"/>
</dbReference>
<dbReference type="EMBL" id="UGPL01000006">
    <property type="protein sequence ID" value="STY66351.1"/>
    <property type="molecule type" value="Genomic_DNA"/>
</dbReference>
<feature type="binding site" evidence="4">
    <location>
        <begin position="306"/>
        <end position="308"/>
    </location>
    <ligand>
        <name>NAD(+)</name>
        <dbReference type="ChEBI" id="CHEBI:57540"/>
    </ligand>
</feature>
<feature type="binding site" evidence="4">
    <location>
        <begin position="170"/>
        <end position="176"/>
    </location>
    <ligand>
        <name>NAD(+)</name>
        <dbReference type="ChEBI" id="CHEBI:57540"/>
    </ligand>
</feature>
<evidence type="ECO:0000313" key="6">
    <source>
        <dbReference type="Proteomes" id="UP000254031"/>
    </source>
</evidence>
<organism evidence="5 6">
    <name type="scientific">Mannheimia haemolytica</name>
    <name type="common">Pasteurella haemolytica</name>
    <dbReference type="NCBI Taxonomy" id="75985"/>
    <lineage>
        <taxon>Bacteria</taxon>
        <taxon>Pseudomonadati</taxon>
        <taxon>Pseudomonadota</taxon>
        <taxon>Gammaproteobacteria</taxon>
        <taxon>Pasteurellales</taxon>
        <taxon>Pasteurellaceae</taxon>
        <taxon>Mannheimia</taxon>
    </lineage>
</organism>
<evidence type="ECO:0000256" key="1">
    <source>
        <dbReference type="ARBA" id="ARBA00022490"/>
    </source>
</evidence>
<dbReference type="NCBIfam" id="NF009750">
    <property type="entry name" value="PRK13260.1"/>
    <property type="match status" value="1"/>
</dbReference>
<comment type="function">
    <text evidence="4">Catalyzes the reduction of 2,3-diketo-L-gulonate in the presence of NADH, to form 3-keto-L-gulonate.</text>
</comment>
<comment type="catalytic activity">
    <reaction evidence="4">
        <text>3-dehydro-L-gulonate + NAD(+) = 2,3-dioxo-L-gulonate + NADH + H(+)</text>
        <dbReference type="Rhea" id="RHEA:21924"/>
        <dbReference type="ChEBI" id="CHEBI:15378"/>
        <dbReference type="ChEBI" id="CHEBI:57441"/>
        <dbReference type="ChEBI" id="CHEBI:57540"/>
        <dbReference type="ChEBI" id="CHEBI:57655"/>
        <dbReference type="ChEBI" id="CHEBI:57945"/>
        <dbReference type="EC" id="1.1.1.130"/>
    </reaction>
</comment>
<dbReference type="Proteomes" id="UP000254031">
    <property type="component" value="Unassembled WGS sequence"/>
</dbReference>
<proteinExistence type="inferred from homology"/>
<name>A0A378ND16_MANHA</name>
<protein>
    <recommendedName>
        <fullName evidence="4">2,3-diketo-L-gulonate reductase</fullName>
        <shortName evidence="4">2,3-DKG reductase</shortName>
        <ecNumber evidence="4">1.1.1.130</ecNumber>
    </recommendedName>
    <alternativeName>
        <fullName evidence="4">3-dehydro-L-gulonate 2-dehydrogenase</fullName>
    </alternativeName>
</protein>
<dbReference type="InterPro" id="IPR043143">
    <property type="entry name" value="Mal/L-sulf/L-lact_DH-like_NADP"/>
</dbReference>
<dbReference type="HAMAP" id="MF_00820">
    <property type="entry name" value="Diketo_gul_reduc"/>
    <property type="match status" value="1"/>
</dbReference>
<comment type="similarity">
    <text evidence="4">Belongs to the LDH2/MDH2 oxidoreductase family. DlgD subfamily.</text>
</comment>
<dbReference type="InterPro" id="IPR023689">
    <property type="entry name" value="Diketo_gul_Rdtase"/>
</dbReference>
<dbReference type="Gene3D" id="1.10.1530.10">
    <property type="match status" value="1"/>
</dbReference>
<evidence type="ECO:0000256" key="3">
    <source>
        <dbReference type="ARBA" id="ARBA00023027"/>
    </source>
</evidence>
<dbReference type="PANTHER" id="PTHR11091:SF3">
    <property type="entry name" value="2,3-DIKETO-L-GULONATE REDUCTASE"/>
    <property type="match status" value="1"/>
</dbReference>
<comment type="catalytic activity">
    <reaction evidence="4">
        <text>3-dehydro-L-gulonate + NADP(+) = 2,3-dioxo-L-gulonate + NADPH + H(+)</text>
        <dbReference type="Rhea" id="RHEA:21928"/>
        <dbReference type="ChEBI" id="CHEBI:15378"/>
        <dbReference type="ChEBI" id="CHEBI:57441"/>
        <dbReference type="ChEBI" id="CHEBI:57655"/>
        <dbReference type="ChEBI" id="CHEBI:57783"/>
        <dbReference type="ChEBI" id="CHEBI:58349"/>
        <dbReference type="EC" id="1.1.1.130"/>
    </reaction>
</comment>
<keyword evidence="2 4" id="KW-0560">Oxidoreductase</keyword>
<feature type="active site" description="Proton donor" evidence="4">
    <location>
        <position position="46"/>
    </location>
</feature>
<evidence type="ECO:0000256" key="2">
    <source>
        <dbReference type="ARBA" id="ARBA00023002"/>
    </source>
</evidence>
<dbReference type="EC" id="1.1.1.130" evidence="4"/>